<evidence type="ECO:0000313" key="2">
    <source>
        <dbReference type="EMBL" id="SDD46197.1"/>
    </source>
</evidence>
<evidence type="ECO:0000313" key="3">
    <source>
        <dbReference type="Proteomes" id="UP000199603"/>
    </source>
</evidence>
<protein>
    <submittedName>
        <fullName evidence="2">Putative transposase</fullName>
    </submittedName>
</protein>
<proteinExistence type="predicted"/>
<dbReference type="STRING" id="265719.SAMN04488509_102549"/>
<sequence>MNLTPFLGYRYIELNPVRAGRVPGAREYPWSSHARNAYGSHDPGVTPHVAYLRLGSTDDERPRAYRQLIAEALDPQDTADLRAHTQQQRVWGSDRLRAQIEALTQRATTVRPRGRPRSPENDPGPIDPVAWGREHVAKQDPPRGSCWVLKRKLHPRSR</sequence>
<dbReference type="EMBL" id="FNAG01000002">
    <property type="protein sequence ID" value="SDD46197.1"/>
    <property type="molecule type" value="Genomic_DNA"/>
</dbReference>
<evidence type="ECO:0000256" key="1">
    <source>
        <dbReference type="SAM" id="MobiDB-lite"/>
    </source>
</evidence>
<reference evidence="2 3" key="1">
    <citation type="submission" date="2016-10" db="EMBL/GenBank/DDBJ databases">
        <authorList>
            <person name="de Groot N.N."/>
        </authorList>
    </citation>
    <scope>NUCLEOTIDE SEQUENCE [LARGE SCALE GENOMIC DNA]</scope>
    <source>
        <strain evidence="2 3">DSM 16957</strain>
    </source>
</reference>
<organism evidence="2 3">
    <name type="scientific">Aquimonas voraii</name>
    <dbReference type="NCBI Taxonomy" id="265719"/>
    <lineage>
        <taxon>Bacteria</taxon>
        <taxon>Pseudomonadati</taxon>
        <taxon>Pseudomonadota</taxon>
        <taxon>Gammaproteobacteria</taxon>
        <taxon>Lysobacterales</taxon>
        <taxon>Lysobacteraceae</taxon>
        <taxon>Aquimonas</taxon>
    </lineage>
</organism>
<feature type="compositionally biased region" description="Basic residues" evidence="1">
    <location>
        <begin position="149"/>
        <end position="158"/>
    </location>
</feature>
<dbReference type="Proteomes" id="UP000199603">
    <property type="component" value="Unassembled WGS sequence"/>
</dbReference>
<feature type="region of interest" description="Disordered" evidence="1">
    <location>
        <begin position="104"/>
        <end position="158"/>
    </location>
</feature>
<keyword evidence="3" id="KW-1185">Reference proteome</keyword>
<dbReference type="OrthoDB" id="9814067at2"/>
<dbReference type="AlphaFoldDB" id="A0A1G6UZU9"/>
<dbReference type="RefSeq" id="WP_143006586.1">
    <property type="nucleotide sequence ID" value="NZ_FNAG01000002.1"/>
</dbReference>
<gene>
    <name evidence="2" type="ORF">SAMN04488509_102549</name>
</gene>
<feature type="compositionally biased region" description="Basic and acidic residues" evidence="1">
    <location>
        <begin position="132"/>
        <end position="141"/>
    </location>
</feature>
<accession>A0A1G6UZU9</accession>
<name>A0A1G6UZU9_9GAMM</name>